<gene>
    <name evidence="2" type="ORF">PHMEG_0009097</name>
</gene>
<dbReference type="AlphaFoldDB" id="A0A225WIT5"/>
<dbReference type="EMBL" id="NBNE01000826">
    <property type="protein sequence ID" value="OWZ17029.1"/>
    <property type="molecule type" value="Genomic_DNA"/>
</dbReference>
<organism evidence="2 3">
    <name type="scientific">Phytophthora megakarya</name>
    <dbReference type="NCBI Taxonomy" id="4795"/>
    <lineage>
        <taxon>Eukaryota</taxon>
        <taxon>Sar</taxon>
        <taxon>Stramenopiles</taxon>
        <taxon>Oomycota</taxon>
        <taxon>Peronosporomycetes</taxon>
        <taxon>Peronosporales</taxon>
        <taxon>Peronosporaceae</taxon>
        <taxon>Phytophthora</taxon>
    </lineage>
</organism>
<name>A0A225WIT5_9STRA</name>
<evidence type="ECO:0000256" key="1">
    <source>
        <dbReference type="SAM" id="MobiDB-lite"/>
    </source>
</evidence>
<accession>A0A225WIT5</accession>
<dbReference type="Proteomes" id="UP000198211">
    <property type="component" value="Unassembled WGS sequence"/>
</dbReference>
<feature type="region of interest" description="Disordered" evidence="1">
    <location>
        <begin position="179"/>
        <end position="200"/>
    </location>
</feature>
<evidence type="ECO:0000313" key="2">
    <source>
        <dbReference type="EMBL" id="OWZ17029.1"/>
    </source>
</evidence>
<comment type="caution">
    <text evidence="2">The sequence shown here is derived from an EMBL/GenBank/DDBJ whole genome shotgun (WGS) entry which is preliminary data.</text>
</comment>
<dbReference type="OrthoDB" id="122637at2759"/>
<proteinExistence type="predicted"/>
<evidence type="ECO:0000313" key="3">
    <source>
        <dbReference type="Proteomes" id="UP000198211"/>
    </source>
</evidence>
<protein>
    <submittedName>
        <fullName evidence="2">Uncharacterized protein</fullName>
    </submittedName>
</protein>
<sequence length="368" mass="41254">MYANAQARCYLLKEVRSSTLDKCMRNFGIKPPATDYPVSRFWNGLFINKPLQRAMSKLARTSGSTLSTFVEMIRGQTIEDYRPNKNLVSSVLKKLCSGYRHLDQPFKIAEGSTEVPLLRKPLILHVRPPNHGPDKYPAQKYSEGTKCVALPDLIEQWPELVVSPFGVVDKRNEDVSTNGRTIHDLSYPEGGPVATTPIRPHHKPDYVRCDALTTEILRVKREHPNAEIEVMAGDVVSAFRYISIHSNSVFLFAGRIEEENAIVIELSEPFGWSGSPGFYEILGGAICHVHGSQYNAVNTTGVLNYQWVVDQINVPQISDMNRSLRFAIEAILGAEAINDEKFTSWKTQQRVFGLEFDSVAETVLMPAS</sequence>
<reference evidence="3" key="1">
    <citation type="submission" date="2017-03" db="EMBL/GenBank/DDBJ databases">
        <title>Phytopthora megakarya and P. palmivora, two closely related causual agents of cacao black pod achieved similar genome size and gene model numbers by different mechanisms.</title>
        <authorList>
            <person name="Ali S."/>
            <person name="Shao J."/>
            <person name="Larry D.J."/>
            <person name="Kronmiller B."/>
            <person name="Shen D."/>
            <person name="Strem M.D."/>
            <person name="Melnick R.L."/>
            <person name="Guiltinan M.J."/>
            <person name="Tyler B.M."/>
            <person name="Meinhardt L.W."/>
            <person name="Bailey B.A."/>
        </authorList>
    </citation>
    <scope>NUCLEOTIDE SEQUENCE [LARGE SCALE GENOMIC DNA]</scope>
    <source>
        <strain evidence="3">zdho120</strain>
    </source>
</reference>
<keyword evidence="3" id="KW-1185">Reference proteome</keyword>